<evidence type="ECO:0000256" key="9">
    <source>
        <dbReference type="ARBA" id="ARBA00029456"/>
    </source>
</evidence>
<dbReference type="Pfam" id="PF00400">
    <property type="entry name" value="WD40"/>
    <property type="match status" value="6"/>
</dbReference>
<evidence type="ECO:0000256" key="11">
    <source>
        <dbReference type="ARBA" id="ARBA00046056"/>
    </source>
</evidence>
<evidence type="ECO:0000256" key="4">
    <source>
        <dbReference type="ARBA" id="ARBA00022574"/>
    </source>
</evidence>
<evidence type="ECO:0000256" key="1">
    <source>
        <dbReference type="ARBA" id="ARBA00004230"/>
    </source>
</evidence>
<comment type="subcellular location">
    <subcellularLocation>
        <location evidence="1">Cell projection</location>
        <location evidence="1">Cilium</location>
        <location evidence="1">Flagellum</location>
    </subcellularLocation>
    <subcellularLocation>
        <location evidence="2">Cytoplasm</location>
    </subcellularLocation>
</comment>
<dbReference type="PROSITE" id="PS50294">
    <property type="entry name" value="WD_REPEATS_REGION"/>
    <property type="match status" value="2"/>
</dbReference>
<dbReference type="FunFam" id="2.130.10.10:FF:001320">
    <property type="entry name" value="Predicted protein"/>
    <property type="match status" value="1"/>
</dbReference>
<name>A0A6A4WZX4_AMPAM</name>
<evidence type="ECO:0000256" key="13">
    <source>
        <dbReference type="PROSITE-ProRule" id="PRU00221"/>
    </source>
</evidence>
<comment type="function">
    <text evidence="11">Microtubule inner protein (MIP) part of the dynein-decorated doublet microtubules (DMTs) in cilia axoneme. Important for proper ciliary and flagellar beating. May act in cooperation with CFAP45 and axonemal dynein subunit DNAH11. May play a role in cell growth and/or survival.</text>
</comment>
<reference evidence="14 15" key="1">
    <citation type="submission" date="2019-07" db="EMBL/GenBank/DDBJ databases">
        <title>Draft genome assembly of a fouling barnacle, Amphibalanus amphitrite (Darwin, 1854): The first reference genome for Thecostraca.</title>
        <authorList>
            <person name="Kim W."/>
        </authorList>
    </citation>
    <scope>NUCLEOTIDE SEQUENCE [LARGE SCALE GENOMIC DNA]</scope>
    <source>
        <strain evidence="14">SNU_AA5</strain>
        <tissue evidence="14">Soma without cirri and trophi</tissue>
    </source>
</reference>
<comment type="similarity">
    <text evidence="9">Belongs to the CFAP52 family.</text>
</comment>
<feature type="repeat" description="WD" evidence="13">
    <location>
        <begin position="426"/>
        <end position="459"/>
    </location>
</feature>
<evidence type="ECO:0000256" key="2">
    <source>
        <dbReference type="ARBA" id="ARBA00004496"/>
    </source>
</evidence>
<keyword evidence="7" id="KW-0969">Cilium</keyword>
<evidence type="ECO:0000313" key="14">
    <source>
        <dbReference type="EMBL" id="KAF0311503.1"/>
    </source>
</evidence>
<dbReference type="InterPro" id="IPR001680">
    <property type="entry name" value="WD40_rpt"/>
</dbReference>
<keyword evidence="3" id="KW-0963">Cytoplasm</keyword>
<evidence type="ECO:0000256" key="3">
    <source>
        <dbReference type="ARBA" id="ARBA00022490"/>
    </source>
</evidence>
<dbReference type="SUPFAM" id="SSF50978">
    <property type="entry name" value="WD40 repeat-like"/>
    <property type="match status" value="1"/>
</dbReference>
<protein>
    <recommendedName>
        <fullName evidence="10">Cilia- and flagella-associated protein 52</fullName>
    </recommendedName>
</protein>
<dbReference type="SUPFAM" id="SSF50998">
    <property type="entry name" value="Quinoprotein alcohol dehydrogenase-like"/>
    <property type="match status" value="1"/>
</dbReference>
<proteinExistence type="inferred from homology"/>
<dbReference type="Proteomes" id="UP000440578">
    <property type="component" value="Unassembled WGS sequence"/>
</dbReference>
<evidence type="ECO:0000256" key="10">
    <source>
        <dbReference type="ARBA" id="ARBA00029552"/>
    </source>
</evidence>
<sequence>MNVRGHVPSGLHVHPDGTHVVHALGTSVVVMELSSGRQHFLTGHSHNVSCVDVSRSGKYIASGQINFMGFRAEVIVWSYDGLTRFGSHNLHKVKVEAVAFSANDMFMASLGGQDDGNVIVYDMATKDPLCGLTASQPTQGNSLVLCFCSTADDTFITGGDYTLRVWKINRKRRFITPTNVSVSEVKRKIRCLRVDSLDRYLYCGTTSGDILKVRLGQQEGQVPALVACLARVPEKKTRRTREGEAYTGGVWSLLMLPGDELLVGTGNGTVARLKESAQKPQNTIKLMKRITDRLMDEIQRNTVQGRVTTLTADGQGRVYIGTADSHIYTACPQSIRLTLLRTCHPTEVKEVTFPRACSELFVTCASEDTRIWHAPSGRELMRMAVPNMVCQCVQVTADGSTVITGWNDGNVRGYNPESGKLKFMIRDVHNRGVTALAPFSTGKLLITGGGEGQVRAWEIGRHTQTLRAALKEHRGSVTCLRLTRDDAECVSASTDGSCIIWDVRRFTRKTVLFANTLFMSVCYHPSEAQLITCGTDRKLAYWEIFDGSLIRELEAAQDGALNALDITSDGKYIVTGGDDKLLKVYRYSEGDCVPYLIQTRTLYLTRVPVYRQVYRYSEGDCVFTGVGHSTAISSLKISPDMKTVVSVGTDGAILCWKMPEDAAVGQ</sequence>
<dbReference type="PANTHER" id="PTHR13720:SF14">
    <property type="entry name" value="CILIA- AND FLAGELLA-ASSOCIATED PROTEIN 52"/>
    <property type="match status" value="1"/>
</dbReference>
<keyword evidence="6 14" id="KW-0282">Flagellum</keyword>
<dbReference type="GO" id="GO:0031514">
    <property type="term" value="C:motile cilium"/>
    <property type="evidence" value="ECO:0007669"/>
    <property type="project" value="UniProtKB-SubCell"/>
</dbReference>
<dbReference type="InterPro" id="IPR036322">
    <property type="entry name" value="WD40_repeat_dom_sf"/>
</dbReference>
<dbReference type="Gene3D" id="2.130.10.10">
    <property type="entry name" value="YVTN repeat-like/Quinoprotein amine dehydrogenase"/>
    <property type="match status" value="3"/>
</dbReference>
<comment type="subunit">
    <text evidence="12">Microtubule inner protein component of sperm flagellar doublet microtubules. Interacts with BRCA2. Interacts with the CCT chaperonin complex. Interacts with HSP70. Interacts with AK8. Interacts with CFAP45. Interacts with DNAI1. Interacts with IQDC.</text>
</comment>
<dbReference type="InterPro" id="IPR050630">
    <property type="entry name" value="WD_repeat_EMAP"/>
</dbReference>
<accession>A0A6A4WZX4</accession>
<dbReference type="PANTHER" id="PTHR13720">
    <property type="entry name" value="WD-40 REPEAT PROTEIN"/>
    <property type="match status" value="1"/>
</dbReference>
<comment type="caution">
    <text evidence="14">The sequence shown here is derived from an EMBL/GenBank/DDBJ whole genome shotgun (WGS) entry which is preliminary data.</text>
</comment>
<dbReference type="AlphaFoldDB" id="A0A6A4WZX4"/>
<dbReference type="PROSITE" id="PS50082">
    <property type="entry name" value="WD_REPEATS_2"/>
    <property type="match status" value="3"/>
</dbReference>
<evidence type="ECO:0000313" key="15">
    <source>
        <dbReference type="Proteomes" id="UP000440578"/>
    </source>
</evidence>
<feature type="repeat" description="WD" evidence="13">
    <location>
        <begin position="470"/>
        <end position="504"/>
    </location>
</feature>
<dbReference type="SMART" id="SM00320">
    <property type="entry name" value="WD40"/>
    <property type="match status" value="11"/>
</dbReference>
<dbReference type="OrthoDB" id="6252103at2759"/>
<dbReference type="EMBL" id="VIIS01000235">
    <property type="protein sequence ID" value="KAF0311503.1"/>
    <property type="molecule type" value="Genomic_DNA"/>
</dbReference>
<dbReference type="PROSITE" id="PS00678">
    <property type="entry name" value="WD_REPEATS_1"/>
    <property type="match status" value="1"/>
</dbReference>
<keyword evidence="4 13" id="KW-0853">WD repeat</keyword>
<evidence type="ECO:0000256" key="12">
    <source>
        <dbReference type="ARBA" id="ARBA00047117"/>
    </source>
</evidence>
<evidence type="ECO:0000256" key="8">
    <source>
        <dbReference type="ARBA" id="ARBA00023273"/>
    </source>
</evidence>
<keyword evidence="8" id="KW-0966">Cell projection</keyword>
<keyword evidence="15" id="KW-1185">Reference proteome</keyword>
<evidence type="ECO:0000256" key="7">
    <source>
        <dbReference type="ARBA" id="ARBA00023069"/>
    </source>
</evidence>
<feature type="repeat" description="WD" evidence="13">
    <location>
        <begin position="625"/>
        <end position="666"/>
    </location>
</feature>
<evidence type="ECO:0000256" key="6">
    <source>
        <dbReference type="ARBA" id="ARBA00022846"/>
    </source>
</evidence>
<keyword evidence="5" id="KW-0677">Repeat</keyword>
<dbReference type="InterPro" id="IPR019775">
    <property type="entry name" value="WD40_repeat_CS"/>
</dbReference>
<dbReference type="GO" id="GO:0005930">
    <property type="term" value="C:axoneme"/>
    <property type="evidence" value="ECO:0007669"/>
    <property type="project" value="UniProtKB-ARBA"/>
</dbReference>
<dbReference type="InterPro" id="IPR011047">
    <property type="entry name" value="Quinoprotein_ADH-like_sf"/>
</dbReference>
<evidence type="ECO:0000256" key="5">
    <source>
        <dbReference type="ARBA" id="ARBA00022737"/>
    </source>
</evidence>
<dbReference type="InterPro" id="IPR015943">
    <property type="entry name" value="WD40/YVTN_repeat-like_dom_sf"/>
</dbReference>
<gene>
    <name evidence="14" type="primary">CFAP52</name>
    <name evidence="14" type="ORF">FJT64_017687</name>
</gene>
<organism evidence="14 15">
    <name type="scientific">Amphibalanus amphitrite</name>
    <name type="common">Striped barnacle</name>
    <name type="synonym">Balanus amphitrite</name>
    <dbReference type="NCBI Taxonomy" id="1232801"/>
    <lineage>
        <taxon>Eukaryota</taxon>
        <taxon>Metazoa</taxon>
        <taxon>Ecdysozoa</taxon>
        <taxon>Arthropoda</taxon>
        <taxon>Crustacea</taxon>
        <taxon>Multicrustacea</taxon>
        <taxon>Cirripedia</taxon>
        <taxon>Thoracica</taxon>
        <taxon>Thoracicalcarea</taxon>
        <taxon>Balanomorpha</taxon>
        <taxon>Balanoidea</taxon>
        <taxon>Balanidae</taxon>
        <taxon>Amphibalaninae</taxon>
        <taxon>Amphibalanus</taxon>
    </lineage>
</organism>